<evidence type="ECO:0000256" key="8">
    <source>
        <dbReference type="ARBA" id="ARBA00023209"/>
    </source>
</evidence>
<evidence type="ECO:0000313" key="13">
    <source>
        <dbReference type="EMBL" id="SHJ00440.1"/>
    </source>
</evidence>
<dbReference type="SUPFAM" id="SSF56796">
    <property type="entry name" value="Dehydroquinate synthase-like"/>
    <property type="match status" value="1"/>
</dbReference>
<evidence type="ECO:0000256" key="2">
    <source>
        <dbReference type="ARBA" id="ARBA00022516"/>
    </source>
</evidence>
<feature type="binding site" evidence="12">
    <location>
        <position position="125"/>
    </location>
    <ligand>
        <name>NAD(+)</name>
        <dbReference type="ChEBI" id="CHEBI:57540"/>
    </ligand>
</feature>
<gene>
    <name evidence="13" type="ORF">SAMN05421803_103128</name>
</gene>
<evidence type="ECO:0000256" key="3">
    <source>
        <dbReference type="ARBA" id="ARBA00022723"/>
    </source>
</evidence>
<dbReference type="PIRSF" id="PIRSF000112">
    <property type="entry name" value="Glycerol_dehydrogenase"/>
    <property type="match status" value="1"/>
</dbReference>
<keyword evidence="7" id="KW-0443">Lipid metabolism</keyword>
<evidence type="ECO:0000256" key="4">
    <source>
        <dbReference type="ARBA" id="ARBA00022857"/>
    </source>
</evidence>
<sequence>MPLLARMLPSPVAIDVRRGAIASLGSVLADRRIATEGRIAVAVGPGQGEQIAADLDLPHCEVFRVEEGTVDAANELGRKLRSGAYEAVAGIGGGKTIDVTKFAATMAGIPMVAVATNLAHDGIASPVSSLEHEGGKPSIGVTMPIAVVIDVDYVRAAPSRLVRSGIGDVVSNISAIEDWELAGRVNGEPVDGMAVTFARVAAEAVLHRPDSIDSEAFLTVLAEGLVLSGMAMSVAGSSRPASGACHEILHAVTQLEPGSGNHGELAGLGALYASFLRVRHLGWSESRMGEIRDCLLRHGLPVVPSDAGLDDEAFARAVVHAPETRPGRFTILEHLGLSENEIGRSVADYVKTVGR</sequence>
<keyword evidence="3 10" id="KW-0479">Metal-binding</keyword>
<evidence type="ECO:0000256" key="12">
    <source>
        <dbReference type="PIRSR" id="PIRSR000112-3"/>
    </source>
</evidence>
<comment type="cofactor">
    <cofactor evidence="10">
        <name>Zn(2+)</name>
        <dbReference type="ChEBI" id="CHEBI:29105"/>
    </cofactor>
    <text evidence="10">Binds 1 zinc ion per subunit.</text>
</comment>
<keyword evidence="9" id="KW-1208">Phospholipid metabolism</keyword>
<dbReference type="PANTHER" id="PTHR43616:SF5">
    <property type="entry name" value="GLYCEROL DEHYDROGENASE 1"/>
    <property type="match status" value="1"/>
</dbReference>
<feature type="binding site" evidence="12">
    <location>
        <begin position="94"/>
        <end position="98"/>
    </location>
    <ligand>
        <name>NAD(+)</name>
        <dbReference type="ChEBI" id="CHEBI:57540"/>
    </ligand>
</feature>
<feature type="binding site" evidence="10">
    <location>
        <position position="262"/>
    </location>
    <ligand>
        <name>glycerol</name>
        <dbReference type="ChEBI" id="CHEBI:17754"/>
    </ligand>
</feature>
<dbReference type="AlphaFoldDB" id="A0A1M6FS17"/>
<evidence type="ECO:0000313" key="14">
    <source>
        <dbReference type="Proteomes" id="UP000184452"/>
    </source>
</evidence>
<evidence type="ECO:0000256" key="7">
    <source>
        <dbReference type="ARBA" id="ARBA00023098"/>
    </source>
</evidence>
<proteinExistence type="predicted"/>
<keyword evidence="4" id="KW-0521">NADP</keyword>
<dbReference type="Gene3D" id="1.20.1090.10">
    <property type="entry name" value="Dehydroquinate synthase-like - alpha domain"/>
    <property type="match status" value="1"/>
</dbReference>
<organism evidence="13 14">
    <name type="scientific">Nocardiopsis flavescens</name>
    <dbReference type="NCBI Taxonomy" id="758803"/>
    <lineage>
        <taxon>Bacteria</taxon>
        <taxon>Bacillati</taxon>
        <taxon>Actinomycetota</taxon>
        <taxon>Actinomycetes</taxon>
        <taxon>Streptosporangiales</taxon>
        <taxon>Nocardiopsidaceae</taxon>
        <taxon>Nocardiopsis</taxon>
    </lineage>
</organism>
<keyword evidence="5" id="KW-0560">Oxidoreductase</keyword>
<accession>A0A1M6FS17</accession>
<reference evidence="13 14" key="1">
    <citation type="submission" date="2016-11" db="EMBL/GenBank/DDBJ databases">
        <authorList>
            <person name="Jaros S."/>
            <person name="Januszkiewicz K."/>
            <person name="Wedrychowicz H."/>
        </authorList>
    </citation>
    <scope>NUCLEOTIDE SEQUENCE [LARGE SCALE GENOMIC DNA]</scope>
    <source>
        <strain evidence="13 14">CGMCC 4.5723</strain>
    </source>
</reference>
<dbReference type="InterPro" id="IPR032837">
    <property type="entry name" value="G1PDH"/>
</dbReference>
<keyword evidence="8" id="KW-0594">Phospholipid biosynthesis</keyword>
<evidence type="ECO:0000256" key="6">
    <source>
        <dbReference type="ARBA" id="ARBA00023027"/>
    </source>
</evidence>
<dbReference type="InterPro" id="IPR016205">
    <property type="entry name" value="Glycerol_DH"/>
</dbReference>
<dbReference type="Proteomes" id="UP000184452">
    <property type="component" value="Unassembled WGS sequence"/>
</dbReference>
<evidence type="ECO:0000256" key="1">
    <source>
        <dbReference type="ARBA" id="ARBA00022490"/>
    </source>
</evidence>
<evidence type="ECO:0000256" key="9">
    <source>
        <dbReference type="ARBA" id="ARBA00023264"/>
    </source>
</evidence>
<keyword evidence="1" id="KW-0963">Cytoplasm</keyword>
<keyword evidence="6 12" id="KW-0520">NAD</keyword>
<dbReference type="GO" id="GO:0046872">
    <property type="term" value="F:metal ion binding"/>
    <property type="evidence" value="ECO:0007669"/>
    <property type="project" value="UniProtKB-KW"/>
</dbReference>
<keyword evidence="2" id="KW-0444">Lipid biosynthesis</keyword>
<feature type="binding site" evidence="10">
    <location>
        <position position="168"/>
    </location>
    <ligand>
        <name>glycerol</name>
        <dbReference type="ChEBI" id="CHEBI:17754"/>
    </ligand>
</feature>
<dbReference type="GO" id="GO:0016614">
    <property type="term" value="F:oxidoreductase activity, acting on CH-OH group of donors"/>
    <property type="evidence" value="ECO:0007669"/>
    <property type="project" value="InterPro"/>
</dbReference>
<evidence type="ECO:0000256" key="11">
    <source>
        <dbReference type="PIRSR" id="PIRSR000112-2"/>
    </source>
</evidence>
<protein>
    <submittedName>
        <fullName evidence="13">Glycerol-1-phosphate dehydrogenase [NAD(P)+]</fullName>
    </submittedName>
</protein>
<dbReference type="PANTHER" id="PTHR43616">
    <property type="entry name" value="GLYCEROL DEHYDROGENASE"/>
    <property type="match status" value="1"/>
</dbReference>
<feature type="binding site" evidence="11">
    <location>
        <position position="121"/>
    </location>
    <ligand>
        <name>glycerol</name>
        <dbReference type="ChEBI" id="CHEBI:17754"/>
    </ligand>
</feature>
<feature type="binding site" evidence="10">
    <location>
        <position position="246"/>
    </location>
    <ligand>
        <name>glycerol</name>
        <dbReference type="ChEBI" id="CHEBI:17754"/>
    </ligand>
</feature>
<keyword evidence="14" id="KW-1185">Reference proteome</keyword>
<evidence type="ECO:0000256" key="10">
    <source>
        <dbReference type="PIRSR" id="PIRSR000112-1"/>
    </source>
</evidence>
<dbReference type="EMBL" id="FQZK01000003">
    <property type="protein sequence ID" value="SHJ00440.1"/>
    <property type="molecule type" value="Genomic_DNA"/>
</dbReference>
<evidence type="ECO:0000256" key="5">
    <source>
        <dbReference type="ARBA" id="ARBA00023002"/>
    </source>
</evidence>
<keyword evidence="10" id="KW-0862">Zinc</keyword>
<dbReference type="Pfam" id="PF13685">
    <property type="entry name" value="Fe-ADH_2"/>
    <property type="match status" value="1"/>
</dbReference>
<dbReference type="Gene3D" id="3.40.50.1970">
    <property type="match status" value="1"/>
</dbReference>
<dbReference type="CDD" id="cd08174">
    <property type="entry name" value="G1PDH-like"/>
    <property type="match status" value="1"/>
</dbReference>
<dbReference type="STRING" id="758803.SAMN05421803_103128"/>
<dbReference type="GO" id="GO:0008654">
    <property type="term" value="P:phospholipid biosynthetic process"/>
    <property type="evidence" value="ECO:0007669"/>
    <property type="project" value="UniProtKB-KW"/>
</dbReference>
<name>A0A1M6FS17_9ACTN</name>